<evidence type="ECO:0000313" key="2">
    <source>
        <dbReference type="EMBL" id="GKY88586.1"/>
    </source>
</evidence>
<dbReference type="InterPro" id="IPR012337">
    <property type="entry name" value="RNaseH-like_sf"/>
</dbReference>
<dbReference type="Pfam" id="PF01609">
    <property type="entry name" value="DDE_Tnp_1"/>
    <property type="match status" value="1"/>
</dbReference>
<dbReference type="NCBIfam" id="NF033580">
    <property type="entry name" value="transpos_IS5_3"/>
    <property type="match status" value="1"/>
</dbReference>
<dbReference type="PANTHER" id="PTHR30007">
    <property type="entry name" value="PHP DOMAIN PROTEIN"/>
    <property type="match status" value="1"/>
</dbReference>
<gene>
    <name evidence="2" type="ORF">STA1M1_24550</name>
</gene>
<dbReference type="PANTHER" id="PTHR30007:SF1">
    <property type="entry name" value="BLR1914 PROTEIN"/>
    <property type="match status" value="1"/>
</dbReference>
<evidence type="ECO:0000313" key="3">
    <source>
        <dbReference type="Proteomes" id="UP001144205"/>
    </source>
</evidence>
<accession>A0ABQ5LWE3</accession>
<reference evidence="2" key="1">
    <citation type="journal article" date="2023" name="Int. J. Syst. Evol. Microbiol.">
        <title>Sinisalibacter aestuarii sp. nov., isolated from estuarine sediment of the Arakawa River.</title>
        <authorList>
            <person name="Arafat S.T."/>
            <person name="Hirano S."/>
            <person name="Sato A."/>
            <person name="Takeuchi K."/>
            <person name="Yasuda T."/>
            <person name="Terahara T."/>
            <person name="Hamada M."/>
            <person name="Kobayashi T."/>
        </authorList>
    </citation>
    <scope>NUCLEOTIDE SEQUENCE</scope>
    <source>
        <strain evidence="2">B-399</strain>
    </source>
</reference>
<comment type="caution">
    <text evidence="2">The sequence shown here is derived from an EMBL/GenBank/DDBJ whole genome shotgun (WGS) entry which is preliminary data.</text>
</comment>
<dbReference type="InterPro" id="IPR002559">
    <property type="entry name" value="Transposase_11"/>
</dbReference>
<evidence type="ECO:0000259" key="1">
    <source>
        <dbReference type="Pfam" id="PF01609"/>
    </source>
</evidence>
<sequence length="142" mass="15530">MGRSRGGLTTRLHALVDGCGRPVALKLTPGQVHDSKVAGDMLAQLVPGQILMADKAYDSNAILATIRARGATPNIPAKAPRKLPHANDRALYRRRNIIERFFNKLKQYRGLATRYDKHAETFMAGVTLAAIRIAIRANESTA</sequence>
<organism evidence="2 3">
    <name type="scientific">Sinisalibacter aestuarii</name>
    <dbReference type="NCBI Taxonomy" id="2949426"/>
    <lineage>
        <taxon>Bacteria</taxon>
        <taxon>Pseudomonadati</taxon>
        <taxon>Pseudomonadota</taxon>
        <taxon>Alphaproteobacteria</taxon>
        <taxon>Rhodobacterales</taxon>
        <taxon>Roseobacteraceae</taxon>
        <taxon>Sinisalibacter</taxon>
    </lineage>
</organism>
<keyword evidence="3" id="KW-1185">Reference proteome</keyword>
<dbReference type="EMBL" id="BROH01000007">
    <property type="protein sequence ID" value="GKY88586.1"/>
    <property type="molecule type" value="Genomic_DNA"/>
</dbReference>
<feature type="domain" description="Transposase IS4-like" evidence="1">
    <location>
        <begin position="8"/>
        <end position="129"/>
    </location>
</feature>
<dbReference type="SUPFAM" id="SSF53098">
    <property type="entry name" value="Ribonuclease H-like"/>
    <property type="match status" value="1"/>
</dbReference>
<protein>
    <recommendedName>
        <fullName evidence="1">Transposase IS4-like domain-containing protein</fullName>
    </recommendedName>
</protein>
<dbReference type="Proteomes" id="UP001144205">
    <property type="component" value="Unassembled WGS sequence"/>
</dbReference>
<name>A0ABQ5LWE3_9RHOB</name>
<proteinExistence type="predicted"/>